<gene>
    <name evidence="1" type="ORF">HAD_15527</name>
</gene>
<dbReference type="STRING" id="1280949.HAD_15527"/>
<dbReference type="RefSeq" id="WP_035573366.1">
    <property type="nucleotide sequence ID" value="NZ_ARYH01000003.1"/>
</dbReference>
<dbReference type="OrthoDB" id="8478738at2"/>
<dbReference type="Proteomes" id="UP000027446">
    <property type="component" value="Unassembled WGS sequence"/>
</dbReference>
<sequence length="181" mass="20407">MSEWTQEQVMAELDPYFDEIDAICRGGLTRYQQYPADIRIEHDARAAASCIYTHMVTIAEEQLTPAQGVNFKSIRGLKVWIIGEKATIRFKKMDEEGRSRNYPTKQIRAFDRQMPLPGIPHPALNLVVGYLPNALGTEVERVQVARPSGKSVDWCAAILPVEDRAVGQPRWVDVTVQARLG</sequence>
<organism evidence="1 2">
    <name type="scientific">Hyphomonas adhaerens MHS-3</name>
    <dbReference type="NCBI Taxonomy" id="1280949"/>
    <lineage>
        <taxon>Bacteria</taxon>
        <taxon>Pseudomonadati</taxon>
        <taxon>Pseudomonadota</taxon>
        <taxon>Alphaproteobacteria</taxon>
        <taxon>Hyphomonadales</taxon>
        <taxon>Hyphomonadaceae</taxon>
        <taxon>Hyphomonas</taxon>
    </lineage>
</organism>
<accession>A0A069E182</accession>
<name>A0A069E182_9PROT</name>
<reference evidence="1 2" key="1">
    <citation type="journal article" date="2014" name="Antonie Van Leeuwenhoek">
        <title>Hyphomonas beringensis sp. nov. and Hyphomonas chukchiensis sp. nov., isolated from surface seawater of the Bering Sea and Chukchi Sea.</title>
        <authorList>
            <person name="Li C."/>
            <person name="Lai Q."/>
            <person name="Li G."/>
            <person name="Dong C."/>
            <person name="Wang J."/>
            <person name="Liao Y."/>
            <person name="Shao Z."/>
        </authorList>
    </citation>
    <scope>NUCLEOTIDE SEQUENCE [LARGE SCALE GENOMIC DNA]</scope>
    <source>
        <strain evidence="1 2">MHS-3</strain>
    </source>
</reference>
<proteinExistence type="predicted"/>
<dbReference type="PATRIC" id="fig|1280949.3.peg.3153"/>
<keyword evidence="2" id="KW-1185">Reference proteome</keyword>
<comment type="caution">
    <text evidence="1">The sequence shown here is derived from an EMBL/GenBank/DDBJ whole genome shotgun (WGS) entry which is preliminary data.</text>
</comment>
<dbReference type="AlphaFoldDB" id="A0A069E182"/>
<evidence type="ECO:0000313" key="2">
    <source>
        <dbReference type="Proteomes" id="UP000027446"/>
    </source>
</evidence>
<dbReference type="EMBL" id="ARYH01000003">
    <property type="protein sequence ID" value="KCZ83111.1"/>
    <property type="molecule type" value="Genomic_DNA"/>
</dbReference>
<evidence type="ECO:0000313" key="1">
    <source>
        <dbReference type="EMBL" id="KCZ83111.1"/>
    </source>
</evidence>
<protein>
    <submittedName>
        <fullName evidence="1">Uncharacterized protein</fullName>
    </submittedName>
</protein>